<dbReference type="PANTHER" id="PTHR46509">
    <property type="entry name" value="PHOSPHOADENOSINE PHOSPHOSULFATE REDUCTASE"/>
    <property type="match status" value="1"/>
</dbReference>
<dbReference type="Gene3D" id="3.40.50.620">
    <property type="entry name" value="HUPs"/>
    <property type="match status" value="1"/>
</dbReference>
<protein>
    <submittedName>
        <fullName evidence="6">Unannotated protein</fullName>
    </submittedName>
</protein>
<dbReference type="GO" id="GO:0005737">
    <property type="term" value="C:cytoplasm"/>
    <property type="evidence" value="ECO:0007669"/>
    <property type="project" value="TreeGrafter"/>
</dbReference>
<dbReference type="AlphaFoldDB" id="A0A6J6QBJ3"/>
<dbReference type="InterPro" id="IPR002500">
    <property type="entry name" value="PAPS_reduct_dom"/>
</dbReference>
<evidence type="ECO:0000256" key="3">
    <source>
        <dbReference type="ARBA" id="ARBA00024327"/>
    </source>
</evidence>
<dbReference type="GO" id="GO:0004604">
    <property type="term" value="F:phosphoadenylyl-sulfate reductase (thioredoxin) activity"/>
    <property type="evidence" value="ECO:0007669"/>
    <property type="project" value="InterPro"/>
</dbReference>
<feature type="domain" description="Phosphoadenosine phosphosulphate reductase" evidence="5">
    <location>
        <begin position="60"/>
        <end position="218"/>
    </location>
</feature>
<keyword evidence="2" id="KW-0560">Oxidoreductase</keyword>
<accession>A0A6J6QBJ3</accession>
<sequence length="244" mass="26766">MANHTLSDLRATNEPTEPLPGPFQAAEFSDDDLAVLNQEFEQLSAPEILRWAAESFGPHLSLAASMTDAVLIDLAVKVAPAIEVVFIDTGYHFDETLETVERVRRHYGLNLRIMTVATHDEELWKVDPANCCSAVKVGQLDRALAGKAAWMSGLRRDESPTRSASPILARDLRGLIKVNPLANWTAADVQAYIMDNDILVNPLLDQGYPSIGCMPCTNKVLPGEDARSGRWSGQEKTECGLHQS</sequence>
<dbReference type="NCBIfam" id="NF002537">
    <property type="entry name" value="PRK02090.1"/>
    <property type="match status" value="1"/>
</dbReference>
<evidence type="ECO:0000256" key="1">
    <source>
        <dbReference type="ARBA" id="ARBA00009732"/>
    </source>
</evidence>
<dbReference type="Pfam" id="PF01507">
    <property type="entry name" value="PAPS_reduct"/>
    <property type="match status" value="1"/>
</dbReference>
<dbReference type="GO" id="GO:0019379">
    <property type="term" value="P:sulfate assimilation, phosphoadenylyl sulfate reduction by phosphoadenylyl-sulfate reductase (thioredoxin)"/>
    <property type="evidence" value="ECO:0007669"/>
    <property type="project" value="InterPro"/>
</dbReference>
<feature type="region of interest" description="Disordered" evidence="4">
    <location>
        <begin position="1"/>
        <end position="23"/>
    </location>
</feature>
<organism evidence="6">
    <name type="scientific">freshwater metagenome</name>
    <dbReference type="NCBI Taxonomy" id="449393"/>
    <lineage>
        <taxon>unclassified sequences</taxon>
        <taxon>metagenomes</taxon>
        <taxon>ecological metagenomes</taxon>
    </lineage>
</organism>
<dbReference type="CDD" id="cd23945">
    <property type="entry name" value="PAPS_reductase"/>
    <property type="match status" value="1"/>
</dbReference>
<evidence type="ECO:0000256" key="2">
    <source>
        <dbReference type="ARBA" id="ARBA00023002"/>
    </source>
</evidence>
<evidence type="ECO:0000259" key="5">
    <source>
        <dbReference type="Pfam" id="PF01507"/>
    </source>
</evidence>
<dbReference type="NCBIfam" id="TIGR00434">
    <property type="entry name" value="cysH"/>
    <property type="match status" value="1"/>
</dbReference>
<evidence type="ECO:0000313" key="6">
    <source>
        <dbReference type="EMBL" id="CAB4708116.1"/>
    </source>
</evidence>
<proteinExistence type="inferred from homology"/>
<comment type="similarity">
    <text evidence="1">Belongs to the PAPS reductase family. CysH subfamily.</text>
</comment>
<name>A0A6J6QBJ3_9ZZZZ</name>
<dbReference type="InterPro" id="IPR014729">
    <property type="entry name" value="Rossmann-like_a/b/a_fold"/>
</dbReference>
<dbReference type="HAMAP" id="MF_00063">
    <property type="entry name" value="CysH"/>
    <property type="match status" value="1"/>
</dbReference>
<reference evidence="6" key="1">
    <citation type="submission" date="2020-05" db="EMBL/GenBank/DDBJ databases">
        <authorList>
            <person name="Chiriac C."/>
            <person name="Salcher M."/>
            <person name="Ghai R."/>
            <person name="Kavagutti S V."/>
        </authorList>
    </citation>
    <scope>NUCLEOTIDE SEQUENCE</scope>
</reference>
<dbReference type="SUPFAM" id="SSF52402">
    <property type="entry name" value="Adenine nucleotide alpha hydrolases-like"/>
    <property type="match status" value="1"/>
</dbReference>
<dbReference type="PIRSF" id="PIRSF000857">
    <property type="entry name" value="PAPS_reductase"/>
    <property type="match status" value="1"/>
</dbReference>
<gene>
    <name evidence="6" type="ORF">UFOPK2582_01283</name>
</gene>
<feature type="region of interest" description="Disordered" evidence="4">
    <location>
        <begin position="225"/>
        <end position="244"/>
    </location>
</feature>
<dbReference type="PANTHER" id="PTHR46509:SF1">
    <property type="entry name" value="PHOSPHOADENOSINE PHOSPHOSULFATE REDUCTASE"/>
    <property type="match status" value="1"/>
</dbReference>
<evidence type="ECO:0000256" key="4">
    <source>
        <dbReference type="SAM" id="MobiDB-lite"/>
    </source>
</evidence>
<dbReference type="InterPro" id="IPR004511">
    <property type="entry name" value="PAPS/APS_Rdtase"/>
</dbReference>
<comment type="pathway">
    <text evidence="3">Sulfur metabolism; hydrogen sulfide biosynthesis; sulfite from sulfate.</text>
</comment>
<dbReference type="EMBL" id="CAEZXS010000172">
    <property type="protein sequence ID" value="CAB4708116.1"/>
    <property type="molecule type" value="Genomic_DNA"/>
</dbReference>